<evidence type="ECO:0000313" key="1">
    <source>
        <dbReference type="EMBL" id="AYV82893.1"/>
    </source>
</evidence>
<organism evidence="1">
    <name type="scientific">Hyperionvirus sp</name>
    <dbReference type="NCBI Taxonomy" id="2487770"/>
    <lineage>
        <taxon>Viruses</taxon>
        <taxon>Varidnaviria</taxon>
        <taxon>Bamfordvirae</taxon>
        <taxon>Nucleocytoviricota</taxon>
        <taxon>Megaviricetes</taxon>
        <taxon>Imitervirales</taxon>
        <taxon>Mimiviridae</taxon>
        <taxon>Klosneuvirinae</taxon>
    </lineage>
</organism>
<protein>
    <submittedName>
        <fullName evidence="1">Uncharacterized protein</fullName>
    </submittedName>
</protein>
<name>A0A3G5AAN5_9VIRU</name>
<accession>A0A3G5AAN5</accession>
<gene>
    <name evidence="1" type="ORF">Hyperionvirus3_39</name>
</gene>
<dbReference type="EMBL" id="MK072385">
    <property type="protein sequence ID" value="AYV82893.1"/>
    <property type="molecule type" value="Genomic_DNA"/>
</dbReference>
<proteinExistence type="predicted"/>
<sequence>MFRLNNNQFLNKKEGCLCRPTCIIKIEKNRNKQIQISLLKHPMSKPKSLKINLARLRKLFYEVDEKEIDGEFHEKADFKHFMENIFIKTVKEYHLDFEFTNYLNIEGSLIIEYKELLERLHTMENIYREAITPKSVYQGRLLLFGESHGPENYTLIDIESDKPNSKLKEIDKTKIGFELRNDYKFRNSAKIEKLLIQHFINWTDYIYVDSNLKISITNRTFVKTFDTILFVVPLNLTRKLTRNNIRNWMAVYRQHLLEFTGITNDGKIIILKSLYILTYHLVRPILFGDYLINIYPTYIDLINIVTMARTYGEIKNTHDSSIKHAYYYPPSIDSRSKFINLVYRTLETFPRVLVEILADYSW</sequence>
<reference evidence="1" key="1">
    <citation type="submission" date="2018-10" db="EMBL/GenBank/DDBJ databases">
        <title>Hidden diversity of soil giant viruses.</title>
        <authorList>
            <person name="Schulz F."/>
            <person name="Alteio L."/>
            <person name="Goudeau D."/>
            <person name="Ryan E.M."/>
            <person name="Malmstrom R.R."/>
            <person name="Blanchard J."/>
            <person name="Woyke T."/>
        </authorList>
    </citation>
    <scope>NUCLEOTIDE SEQUENCE</scope>
    <source>
        <strain evidence="1">HYV1</strain>
    </source>
</reference>